<proteinExistence type="predicted"/>
<sequence length="58" mass="6722">MRGKHVIKLRDNRVAYELTIQRNITIIRGDSATGKTILLEMMDVEKSRYDSENISDII</sequence>
<protein>
    <submittedName>
        <fullName evidence="1">Uncharacterized protein</fullName>
    </submittedName>
</protein>
<keyword evidence="2" id="KW-1185">Reference proteome</keyword>
<evidence type="ECO:0000313" key="1">
    <source>
        <dbReference type="EMBL" id="PWJ30900.1"/>
    </source>
</evidence>
<dbReference type="AlphaFoldDB" id="A0A2Y9BAZ7"/>
<name>A0A2Y9BAZ7_9FIRM</name>
<gene>
    <name evidence="1" type="ORF">A8806_103308</name>
</gene>
<evidence type="ECO:0000313" key="2">
    <source>
        <dbReference type="Proteomes" id="UP000245845"/>
    </source>
</evidence>
<comment type="caution">
    <text evidence="1">The sequence shown here is derived from an EMBL/GenBank/DDBJ whole genome shotgun (WGS) entry which is preliminary data.</text>
</comment>
<accession>A0A2Y9BAZ7</accession>
<dbReference type="Proteomes" id="UP000245845">
    <property type="component" value="Unassembled WGS sequence"/>
</dbReference>
<organism evidence="1 2">
    <name type="scientific">Faecalicatena orotica</name>
    <dbReference type="NCBI Taxonomy" id="1544"/>
    <lineage>
        <taxon>Bacteria</taxon>
        <taxon>Bacillati</taxon>
        <taxon>Bacillota</taxon>
        <taxon>Clostridia</taxon>
        <taxon>Lachnospirales</taxon>
        <taxon>Lachnospiraceae</taxon>
        <taxon>Faecalicatena</taxon>
    </lineage>
</organism>
<reference evidence="1 2" key="1">
    <citation type="submission" date="2018-05" db="EMBL/GenBank/DDBJ databases">
        <title>The Hungate 1000. A catalogue of reference genomes from the rumen microbiome.</title>
        <authorList>
            <person name="Kelly W."/>
        </authorList>
    </citation>
    <scope>NUCLEOTIDE SEQUENCE [LARGE SCALE GENOMIC DNA]</scope>
    <source>
        <strain evidence="1 2">NLAE-zl-C242</strain>
    </source>
</reference>
<dbReference type="EMBL" id="QGDL01000003">
    <property type="protein sequence ID" value="PWJ30900.1"/>
    <property type="molecule type" value="Genomic_DNA"/>
</dbReference>